<dbReference type="AlphaFoldDB" id="A0A1L7I4P4"/>
<keyword evidence="1" id="KW-1133">Transmembrane helix</keyword>
<protein>
    <recommendedName>
        <fullName evidence="4">Transmembrane protein</fullName>
    </recommendedName>
</protein>
<accession>A0A1L7I4P4</accession>
<dbReference type="STRING" id="1229726.GRFL_1863"/>
<keyword evidence="1" id="KW-0472">Membrane</keyword>
<dbReference type="EMBL" id="CP016359">
    <property type="protein sequence ID" value="APU68587.1"/>
    <property type="molecule type" value="Genomic_DNA"/>
</dbReference>
<feature type="transmembrane region" description="Helical" evidence="1">
    <location>
        <begin position="81"/>
        <end position="99"/>
    </location>
</feature>
<dbReference type="OrthoDB" id="9786064at2"/>
<evidence type="ECO:0000256" key="1">
    <source>
        <dbReference type="SAM" id="Phobius"/>
    </source>
</evidence>
<keyword evidence="3" id="KW-1185">Reference proteome</keyword>
<dbReference type="RefSeq" id="WP_083644334.1">
    <property type="nucleotide sequence ID" value="NZ_AMRU01000001.1"/>
</dbReference>
<name>A0A1L7I4P4_9FLAO</name>
<gene>
    <name evidence="2" type="ORF">GRFL_1863</name>
</gene>
<keyword evidence="1" id="KW-0812">Transmembrane</keyword>
<organism evidence="2 3">
    <name type="scientific">Christiangramia flava JLT2011</name>
    <dbReference type="NCBI Taxonomy" id="1229726"/>
    <lineage>
        <taxon>Bacteria</taxon>
        <taxon>Pseudomonadati</taxon>
        <taxon>Bacteroidota</taxon>
        <taxon>Flavobacteriia</taxon>
        <taxon>Flavobacteriales</taxon>
        <taxon>Flavobacteriaceae</taxon>
        <taxon>Christiangramia</taxon>
    </lineage>
</organism>
<dbReference type="KEGG" id="gfl:GRFL_1863"/>
<dbReference type="Proteomes" id="UP000186230">
    <property type="component" value="Chromosome"/>
</dbReference>
<proteinExistence type="predicted"/>
<reference evidence="2 3" key="1">
    <citation type="submission" date="2016-07" db="EMBL/GenBank/DDBJ databases">
        <title>Multi-omics approach to identify versatile polysaccharide utilization systems of a marine flavobacterium Gramella flava.</title>
        <authorList>
            <person name="Tang K."/>
        </authorList>
    </citation>
    <scope>NUCLEOTIDE SEQUENCE [LARGE SCALE GENOMIC DNA]</scope>
    <source>
        <strain evidence="2 3">JLT2011</strain>
    </source>
</reference>
<evidence type="ECO:0008006" key="4">
    <source>
        <dbReference type="Google" id="ProtNLM"/>
    </source>
</evidence>
<feature type="transmembrane region" description="Helical" evidence="1">
    <location>
        <begin position="182"/>
        <end position="200"/>
    </location>
</feature>
<feature type="transmembrane region" description="Helical" evidence="1">
    <location>
        <begin position="138"/>
        <end position="162"/>
    </location>
</feature>
<feature type="transmembrane region" description="Helical" evidence="1">
    <location>
        <begin position="105"/>
        <end position="126"/>
    </location>
</feature>
<sequence>MKLLLKLASYVFHPLWMPFAGSLFYFLFIPRFFPEEVIKAKLLAISIITIFIPIVFYFLLKNLGKVGSIFLKDTKERRWPLFVFILLCFMVLHQILNKYNYPALFYYFLGILISTTLVLLFTYFNLKVSLHMVGITALMMFISIFCMYFQIYFVYTICFLIIATGLTASSRLYYKAHTNWELILGVIIGIIPQILVWKLWL</sequence>
<feature type="transmembrane region" description="Helical" evidence="1">
    <location>
        <begin position="40"/>
        <end position="60"/>
    </location>
</feature>
<evidence type="ECO:0000313" key="2">
    <source>
        <dbReference type="EMBL" id="APU68587.1"/>
    </source>
</evidence>
<feature type="transmembrane region" description="Helical" evidence="1">
    <location>
        <begin position="7"/>
        <end position="28"/>
    </location>
</feature>
<evidence type="ECO:0000313" key="3">
    <source>
        <dbReference type="Proteomes" id="UP000186230"/>
    </source>
</evidence>